<feature type="compositionally biased region" description="Polar residues" evidence="1">
    <location>
        <begin position="514"/>
        <end position="524"/>
    </location>
</feature>
<accession>A0ABN9KUW9</accession>
<dbReference type="PANTHER" id="PTHR10367:SF29">
    <property type="entry name" value="DUAL SPECIFICITY PHOSPHATASE 11 (RNA_RNP COMPLEX 1-INTERACTING), GENE 2 ISOFORM X1"/>
    <property type="match status" value="1"/>
</dbReference>
<feature type="region of interest" description="Disordered" evidence="1">
    <location>
        <begin position="514"/>
        <end position="556"/>
    </location>
</feature>
<dbReference type="Proteomes" id="UP001176940">
    <property type="component" value="Unassembled WGS sequence"/>
</dbReference>
<evidence type="ECO:0000256" key="1">
    <source>
        <dbReference type="SAM" id="MobiDB-lite"/>
    </source>
</evidence>
<feature type="region of interest" description="Disordered" evidence="1">
    <location>
        <begin position="181"/>
        <end position="211"/>
    </location>
</feature>
<feature type="region of interest" description="Disordered" evidence="1">
    <location>
        <begin position="343"/>
        <end position="387"/>
    </location>
</feature>
<keyword evidence="3" id="KW-1185">Reference proteome</keyword>
<dbReference type="EMBL" id="CAUEEQ010003336">
    <property type="protein sequence ID" value="CAJ0925035.1"/>
    <property type="molecule type" value="Genomic_DNA"/>
</dbReference>
<protein>
    <submittedName>
        <fullName evidence="2">Uncharacterized protein</fullName>
    </submittedName>
</protein>
<comment type="caution">
    <text evidence="2">The sequence shown here is derived from an EMBL/GenBank/DDBJ whole genome shotgun (WGS) entry which is preliminary data.</text>
</comment>
<sequence>MCTPEQINNQRVTQTQKFTPKDLLTSIRSQNEELGLIIDLTNTERYYTTKDLPKSVQYVKLHTVGLKIPDDATIHQFKRVVWKFLAANSDNGTVTLSDAAAIPTTIRIAAASLFGRWRAVTQTALQRPTIPRSPVTRVNIGGRRSQQYSMRSLLELIPRNEYADFDARDPRPLPLMRARSDEYQDDSRDLFNPRPEFRNRRPPFGDMDDDIDLRMPSERRGIPSGMPELLNAPERLRRPADFNPDGRFISGPENRRDMYGSEPRPLMDLRDGPHMIPHEQGGYNERMRGRPSPAQGFDEYGAPPSNRVPSFPPGRMNIADVQEAARRGRSLINELDYLDRLRRQELPSGENENDGFDPRDHEMMSGGPYNERVQPRNVRTQEGPMNDRMNARSAQLHNESLNEPRPLMDRWDMEDPRNPRFIEGPVNERFPQREAQGFRNPADQRMHLQDGRLMNGPMTERMQSRDAQFMEGPMNNRMYSGDPRQTEASGNNQTQTKITRLMDLPMNQRLNPRNGQAMENSMNNRIPPRDSRPLTRGMDTLMTPRDSRPMEGPLNTRMHPRIDRAVMEGTMNNQMYSREANERMPLRDTRPMEGHMSERMFQRDAPTMMQRPMNEQMHPQNTHTAERPMTESMYPQNEEYPINKQRDFMNDTRPFEGRKMNPSENVFRGTNRFAPYPTLMKPGQPTGPPRLDNRDPHEMLPPSRDPNHFPRRTRFN</sequence>
<feature type="region of interest" description="Disordered" evidence="1">
    <location>
        <begin position="294"/>
        <end position="314"/>
    </location>
</feature>
<evidence type="ECO:0000313" key="3">
    <source>
        <dbReference type="Proteomes" id="UP001176940"/>
    </source>
</evidence>
<dbReference type="InterPro" id="IPR029021">
    <property type="entry name" value="Prot-tyrosine_phosphatase-like"/>
</dbReference>
<dbReference type="PANTHER" id="PTHR10367">
    <property type="entry name" value="MRNA-CAPPING ENZYME"/>
    <property type="match status" value="1"/>
</dbReference>
<dbReference type="InterPro" id="IPR051029">
    <property type="entry name" value="mRNA_Capping_Enz/RNA_Phosphat"/>
</dbReference>
<proteinExistence type="predicted"/>
<feature type="compositionally biased region" description="Basic and acidic residues" evidence="1">
    <location>
        <begin position="181"/>
        <end position="199"/>
    </location>
</feature>
<organism evidence="2 3">
    <name type="scientific">Ranitomeya imitator</name>
    <name type="common">mimic poison frog</name>
    <dbReference type="NCBI Taxonomy" id="111125"/>
    <lineage>
        <taxon>Eukaryota</taxon>
        <taxon>Metazoa</taxon>
        <taxon>Chordata</taxon>
        <taxon>Craniata</taxon>
        <taxon>Vertebrata</taxon>
        <taxon>Euteleostomi</taxon>
        <taxon>Amphibia</taxon>
        <taxon>Batrachia</taxon>
        <taxon>Anura</taxon>
        <taxon>Neobatrachia</taxon>
        <taxon>Hyloidea</taxon>
        <taxon>Dendrobatidae</taxon>
        <taxon>Dendrobatinae</taxon>
        <taxon>Ranitomeya</taxon>
    </lineage>
</organism>
<evidence type="ECO:0000313" key="2">
    <source>
        <dbReference type="EMBL" id="CAJ0925035.1"/>
    </source>
</evidence>
<reference evidence="2" key="1">
    <citation type="submission" date="2023-07" db="EMBL/GenBank/DDBJ databases">
        <authorList>
            <person name="Stuckert A."/>
        </authorList>
    </citation>
    <scope>NUCLEOTIDE SEQUENCE</scope>
</reference>
<dbReference type="SUPFAM" id="SSF52799">
    <property type="entry name" value="(Phosphotyrosine protein) phosphatases II"/>
    <property type="match status" value="1"/>
</dbReference>
<feature type="region of interest" description="Disordered" evidence="1">
    <location>
        <begin position="657"/>
        <end position="716"/>
    </location>
</feature>
<feature type="region of interest" description="Disordered" evidence="1">
    <location>
        <begin position="237"/>
        <end position="260"/>
    </location>
</feature>
<gene>
    <name evidence="2" type="ORF">RIMI_LOCUS2406107</name>
</gene>
<dbReference type="Gene3D" id="3.90.190.10">
    <property type="entry name" value="Protein tyrosine phosphatase superfamily"/>
    <property type="match status" value="1"/>
</dbReference>
<name>A0ABN9KUW9_9NEOB</name>